<feature type="region of interest" description="Disordered" evidence="8">
    <location>
        <begin position="620"/>
        <end position="713"/>
    </location>
</feature>
<dbReference type="PROSITE" id="PS00972">
    <property type="entry name" value="USP_1"/>
    <property type="match status" value="1"/>
</dbReference>
<keyword evidence="4" id="KW-0645">Protease</keyword>
<dbReference type="PANTHER" id="PTHR24006:SF888">
    <property type="entry name" value="UBIQUITIN CARBOXYL-TERMINAL HYDROLASE 30"/>
    <property type="match status" value="1"/>
</dbReference>
<dbReference type="Proteomes" id="UP000076532">
    <property type="component" value="Unassembled WGS sequence"/>
</dbReference>
<feature type="domain" description="USP" evidence="9">
    <location>
        <begin position="27"/>
        <end position="1026"/>
    </location>
</feature>
<dbReference type="InterPro" id="IPR038765">
    <property type="entry name" value="Papain-like_cys_pep_sf"/>
</dbReference>
<gene>
    <name evidence="10" type="ORF">FIBSPDRAFT_796494</name>
</gene>
<evidence type="ECO:0000313" key="11">
    <source>
        <dbReference type="Proteomes" id="UP000076532"/>
    </source>
</evidence>
<evidence type="ECO:0000256" key="4">
    <source>
        <dbReference type="ARBA" id="ARBA00022670"/>
    </source>
</evidence>
<comment type="catalytic activity">
    <reaction evidence="1">
        <text>Thiol-dependent hydrolysis of ester, thioester, amide, peptide and isopeptide bonds formed by the C-terminal Gly of ubiquitin (a 76-residue protein attached to proteins as an intracellular targeting signal).</text>
        <dbReference type="EC" id="3.4.19.12"/>
    </reaction>
</comment>
<protein>
    <recommendedName>
        <fullName evidence="3">ubiquitinyl hydrolase 1</fullName>
        <ecNumber evidence="3">3.4.19.12</ecNumber>
    </recommendedName>
</protein>
<evidence type="ECO:0000256" key="8">
    <source>
        <dbReference type="SAM" id="MobiDB-lite"/>
    </source>
</evidence>
<feature type="region of interest" description="Disordered" evidence="8">
    <location>
        <begin position="774"/>
        <end position="808"/>
    </location>
</feature>
<dbReference type="OrthoDB" id="420187at2759"/>
<dbReference type="PROSITE" id="PS50235">
    <property type="entry name" value="USP_3"/>
    <property type="match status" value="1"/>
</dbReference>
<evidence type="ECO:0000256" key="3">
    <source>
        <dbReference type="ARBA" id="ARBA00012759"/>
    </source>
</evidence>
<dbReference type="SUPFAM" id="SSF54001">
    <property type="entry name" value="Cysteine proteinases"/>
    <property type="match status" value="1"/>
</dbReference>
<evidence type="ECO:0000256" key="7">
    <source>
        <dbReference type="ARBA" id="ARBA00022807"/>
    </source>
</evidence>
<dbReference type="InterPro" id="IPR028889">
    <property type="entry name" value="USP"/>
</dbReference>
<feature type="compositionally biased region" description="Polar residues" evidence="8">
    <location>
        <begin position="284"/>
        <end position="296"/>
    </location>
</feature>
<feature type="region of interest" description="Disordered" evidence="8">
    <location>
        <begin position="730"/>
        <end position="752"/>
    </location>
</feature>
<evidence type="ECO:0000256" key="1">
    <source>
        <dbReference type="ARBA" id="ARBA00000707"/>
    </source>
</evidence>
<sequence length="1026" mass="112092">MAKPKAPTQAEIFKAKEDAERELCLPPGLINHGNTCFMNSTLQGLIATRYLKDLIQSTPLPNSAQKSTPLFIASRRSPLLADTIARRCEKTEKNGVKDNRKGDSIGDVFISIMDKAWVLQQEKRRMSMSPKLLLTSLGQKYDQYLDFRQQDAHEFLRQLLDAMRMEEIDIIKVRQPKGKRPLRRRSTIPAGIYLPQNPSPLAAVMTHSLTSSTAGDDDEKLIPFVDMLFGGRLTSILVCQECKHISRTYEDFNDLSLSIKPEDYTKERKRDRLKNFAKKFKLQTSGTDALRSSSVPASPRKSVGDSYPHEPPAEEPRRKSVDIPDSVAHEALSPQTSAESGGDADTSMNTDETHMGPSEQRAESKDNMEPAINPETEQGEERDHVGFVEPLKPERMLKDDGWAKLGRKISLSVRPKDKSGPRRSLSRGRQPDITKSRMSLDNVASSSFNSTPRTPSDPLIAPVPSIPPNLGPPVARSVSLSPALLSKANTSPSIPPISPPLSALKFPRRSRASSPTIAGSSKKPRPTPPPKPSPEEAAYLRQILADVIPASNPLAIFKPPGLASTSTSTIATQFFMKMDQPPGIEECLRMFTAVEVLDGENMVGCRRCWKVTNGLYKPRKNLEESDDTDESEGEAHDTKTPIQDATTPTAARTEIVVEAPSPPSSPSASASSSTTSLDVQSDSAPYDTPQSSLSKETSLTRKVSPSPKYGVISIPTISTTAPAIPIISTTAPEPAATPDTPDSKSSPQTPVVFKDHNGLAEVLAAPLPIRDSLRAPRMSKHKRIPGYTDSADESSDDEAGSDASGCTSVFSETSSLASQSVNASLEQLQPPVKSAKRTPAALKVPPKVSRPRQVTMRPAYKRYLIATPPPVLVIHLKRFQQVSKSPMVSFSSGFKKLDDYVAFPETLDLTPFLAPKREDFGLGRGGKIKFKPKKARDCMYRLYAVVVHIGHMLGGHYIAYTALPTAAPEGVPDATPEITSRSNTSMGHVESAAPRKWAYISDTVVRLASLDEVLKAKAYLCLYERV</sequence>
<organism evidence="10 11">
    <name type="scientific">Athelia psychrophila</name>
    <dbReference type="NCBI Taxonomy" id="1759441"/>
    <lineage>
        <taxon>Eukaryota</taxon>
        <taxon>Fungi</taxon>
        <taxon>Dikarya</taxon>
        <taxon>Basidiomycota</taxon>
        <taxon>Agaricomycotina</taxon>
        <taxon>Agaricomycetes</taxon>
        <taxon>Agaricomycetidae</taxon>
        <taxon>Atheliales</taxon>
        <taxon>Atheliaceae</taxon>
        <taxon>Athelia</taxon>
    </lineage>
</organism>
<dbReference type="PANTHER" id="PTHR24006">
    <property type="entry name" value="UBIQUITIN CARBOXYL-TERMINAL HYDROLASE"/>
    <property type="match status" value="1"/>
</dbReference>
<evidence type="ECO:0000259" key="9">
    <source>
        <dbReference type="PROSITE" id="PS50235"/>
    </source>
</evidence>
<name>A0A166DG46_9AGAM</name>
<accession>A0A166DG46</accession>
<dbReference type="EC" id="3.4.19.12" evidence="3"/>
<dbReference type="InterPro" id="IPR050164">
    <property type="entry name" value="Peptidase_C19"/>
</dbReference>
<feature type="compositionally biased region" description="Low complexity" evidence="8">
    <location>
        <begin position="730"/>
        <end position="740"/>
    </location>
</feature>
<dbReference type="InterPro" id="IPR001394">
    <property type="entry name" value="Peptidase_C19_UCH"/>
</dbReference>
<evidence type="ECO:0000256" key="5">
    <source>
        <dbReference type="ARBA" id="ARBA00022786"/>
    </source>
</evidence>
<dbReference type="EMBL" id="KV417614">
    <property type="protein sequence ID" value="KZP14667.1"/>
    <property type="molecule type" value="Genomic_DNA"/>
</dbReference>
<keyword evidence="6" id="KW-0378">Hydrolase</keyword>
<reference evidence="10 11" key="1">
    <citation type="journal article" date="2016" name="Mol. Biol. Evol.">
        <title>Comparative Genomics of Early-Diverging Mushroom-Forming Fungi Provides Insights into the Origins of Lignocellulose Decay Capabilities.</title>
        <authorList>
            <person name="Nagy L.G."/>
            <person name="Riley R."/>
            <person name="Tritt A."/>
            <person name="Adam C."/>
            <person name="Daum C."/>
            <person name="Floudas D."/>
            <person name="Sun H."/>
            <person name="Yadav J.S."/>
            <person name="Pangilinan J."/>
            <person name="Larsson K.H."/>
            <person name="Matsuura K."/>
            <person name="Barry K."/>
            <person name="Labutti K."/>
            <person name="Kuo R."/>
            <person name="Ohm R.A."/>
            <person name="Bhattacharya S.S."/>
            <person name="Shirouzu T."/>
            <person name="Yoshinaga Y."/>
            <person name="Martin F.M."/>
            <person name="Grigoriev I.V."/>
            <person name="Hibbett D.S."/>
        </authorList>
    </citation>
    <scope>NUCLEOTIDE SEQUENCE [LARGE SCALE GENOMIC DNA]</scope>
    <source>
        <strain evidence="10 11">CBS 109695</strain>
    </source>
</reference>
<feature type="region of interest" description="Disordered" evidence="8">
    <location>
        <begin position="488"/>
        <end position="535"/>
    </location>
</feature>
<feature type="compositionally biased region" description="Polar residues" evidence="8">
    <location>
        <begin position="436"/>
        <end position="454"/>
    </location>
</feature>
<dbReference type="AlphaFoldDB" id="A0A166DG46"/>
<dbReference type="GO" id="GO:0005829">
    <property type="term" value="C:cytosol"/>
    <property type="evidence" value="ECO:0007669"/>
    <property type="project" value="TreeGrafter"/>
</dbReference>
<evidence type="ECO:0000256" key="6">
    <source>
        <dbReference type="ARBA" id="ARBA00022801"/>
    </source>
</evidence>
<evidence type="ECO:0000313" key="10">
    <source>
        <dbReference type="EMBL" id="KZP14667.1"/>
    </source>
</evidence>
<feature type="compositionally biased region" description="Acidic residues" evidence="8">
    <location>
        <begin position="790"/>
        <end position="800"/>
    </location>
</feature>
<evidence type="ECO:0000256" key="2">
    <source>
        <dbReference type="ARBA" id="ARBA00009085"/>
    </source>
</evidence>
<dbReference type="GO" id="GO:0006508">
    <property type="term" value="P:proteolysis"/>
    <property type="evidence" value="ECO:0007669"/>
    <property type="project" value="UniProtKB-KW"/>
</dbReference>
<feature type="compositionally biased region" description="Basic and acidic residues" evidence="8">
    <location>
        <begin position="307"/>
        <end position="322"/>
    </location>
</feature>
<dbReference type="GO" id="GO:0004843">
    <property type="term" value="F:cysteine-type deubiquitinase activity"/>
    <property type="evidence" value="ECO:0007669"/>
    <property type="project" value="UniProtKB-EC"/>
</dbReference>
<dbReference type="PROSITE" id="PS00973">
    <property type="entry name" value="USP_2"/>
    <property type="match status" value="1"/>
</dbReference>
<feature type="compositionally biased region" description="Low complexity" evidence="8">
    <location>
        <begin position="666"/>
        <end position="676"/>
    </location>
</feature>
<comment type="similarity">
    <text evidence="2">Belongs to the peptidase C19 family.</text>
</comment>
<dbReference type="Gene3D" id="3.90.70.10">
    <property type="entry name" value="Cysteine proteinases"/>
    <property type="match status" value="2"/>
</dbReference>
<feature type="region of interest" description="Disordered" evidence="8">
    <location>
        <begin position="284"/>
        <end position="476"/>
    </location>
</feature>
<dbReference type="GO" id="GO:0016579">
    <property type="term" value="P:protein deubiquitination"/>
    <property type="evidence" value="ECO:0007669"/>
    <property type="project" value="InterPro"/>
</dbReference>
<dbReference type="InterPro" id="IPR018200">
    <property type="entry name" value="USP_CS"/>
</dbReference>
<keyword evidence="5" id="KW-0833">Ubl conjugation pathway</keyword>
<feature type="compositionally biased region" description="Polar residues" evidence="8">
    <location>
        <begin position="640"/>
        <end position="650"/>
    </location>
</feature>
<dbReference type="STRING" id="436010.A0A166DG46"/>
<proteinExistence type="inferred from homology"/>
<dbReference type="GO" id="GO:0005634">
    <property type="term" value="C:nucleus"/>
    <property type="evidence" value="ECO:0007669"/>
    <property type="project" value="TreeGrafter"/>
</dbReference>
<keyword evidence="7" id="KW-0788">Thiol protease</keyword>
<feature type="compositionally biased region" description="Basic and acidic residues" evidence="8">
    <location>
        <begin position="379"/>
        <end position="402"/>
    </location>
</feature>
<dbReference type="Pfam" id="PF00443">
    <property type="entry name" value="UCH"/>
    <property type="match status" value="1"/>
</dbReference>
<feature type="compositionally biased region" description="Polar residues" evidence="8">
    <location>
        <begin position="677"/>
        <end position="703"/>
    </location>
</feature>
<keyword evidence="11" id="KW-1185">Reference proteome</keyword>